<evidence type="ECO:0000256" key="1">
    <source>
        <dbReference type="ARBA" id="ARBA00001964"/>
    </source>
</evidence>
<evidence type="ECO:0000259" key="4">
    <source>
        <dbReference type="Pfam" id="PF00676"/>
    </source>
</evidence>
<sequence length="321" mass="34937">MHAGLYRSLYRIRRVEEEIARVYATDKIKSPVHLSIGQEAVSVGVCDVLRPDDVVFGTYRGHAMYLAKGGDMSAMVAELYGKVTGCTRGKGGSMHLIDTECGVMGTSAVVGTTIANAAGYAYALKVRRSDAVVVCFFGDGATEEGVFAETLNFAVLKKLPVLFVCENNGYAIHTAQSKRQGLPDICARARAYGMPAERLDGNDVLTLRDKAADLVAQLRAGAGPQFLEATTYRWREHVGPGQDFKLGYRSQAECERWYESDPVRVLAAQLPADVRTKIEAAAEREVAAAFEFAESSPFPHPSELMTDIFTEDSNEFAACGR</sequence>
<evidence type="ECO:0000256" key="3">
    <source>
        <dbReference type="ARBA" id="ARBA00023052"/>
    </source>
</evidence>
<dbReference type="GO" id="GO:0004739">
    <property type="term" value="F:pyruvate dehydrogenase (acetyl-transferring) activity"/>
    <property type="evidence" value="ECO:0007669"/>
    <property type="project" value="TreeGrafter"/>
</dbReference>
<dbReference type="Gene3D" id="3.40.50.970">
    <property type="match status" value="1"/>
</dbReference>
<evidence type="ECO:0000313" key="5">
    <source>
        <dbReference type="EMBL" id="AWM36550.1"/>
    </source>
</evidence>
<dbReference type="OrthoDB" id="9766715at2"/>
<keyword evidence="3" id="KW-0786">Thiamine pyrophosphate</keyword>
<dbReference type="Pfam" id="PF00676">
    <property type="entry name" value="E1_dh"/>
    <property type="match status" value="1"/>
</dbReference>
<evidence type="ECO:0000256" key="2">
    <source>
        <dbReference type="ARBA" id="ARBA00023002"/>
    </source>
</evidence>
<dbReference type="GO" id="GO:0006086">
    <property type="term" value="P:pyruvate decarboxylation to acetyl-CoA"/>
    <property type="evidence" value="ECO:0007669"/>
    <property type="project" value="TreeGrafter"/>
</dbReference>
<comment type="cofactor">
    <cofactor evidence="1">
        <name>thiamine diphosphate</name>
        <dbReference type="ChEBI" id="CHEBI:58937"/>
    </cofactor>
</comment>
<keyword evidence="6" id="KW-1185">Reference proteome</keyword>
<dbReference type="PANTHER" id="PTHR11516:SF60">
    <property type="entry name" value="PYRUVATE DEHYDROGENASE E1 COMPONENT SUBUNIT ALPHA"/>
    <property type="match status" value="1"/>
</dbReference>
<dbReference type="AlphaFoldDB" id="A0A2Z3H6F8"/>
<dbReference type="KEGG" id="gog:C1280_05605"/>
<name>A0A2Z3H6F8_9BACT</name>
<evidence type="ECO:0000313" key="6">
    <source>
        <dbReference type="Proteomes" id="UP000245802"/>
    </source>
</evidence>
<dbReference type="EMBL" id="CP025958">
    <property type="protein sequence ID" value="AWM36550.1"/>
    <property type="molecule type" value="Genomic_DNA"/>
</dbReference>
<accession>A0A2Z3H6F8</accession>
<dbReference type="InterPro" id="IPR029061">
    <property type="entry name" value="THDP-binding"/>
</dbReference>
<dbReference type="Proteomes" id="UP000245802">
    <property type="component" value="Chromosome"/>
</dbReference>
<dbReference type="InterPro" id="IPR050642">
    <property type="entry name" value="PDH_E1_Alpha_Subunit"/>
</dbReference>
<dbReference type="PANTHER" id="PTHR11516">
    <property type="entry name" value="PYRUVATE DEHYDROGENASE E1 COMPONENT, ALPHA SUBUNIT BACTERIAL AND ORGANELLAR"/>
    <property type="match status" value="1"/>
</dbReference>
<proteinExistence type="predicted"/>
<keyword evidence="2" id="KW-0560">Oxidoreductase</keyword>
<dbReference type="SUPFAM" id="SSF52518">
    <property type="entry name" value="Thiamin diphosphate-binding fold (THDP-binding)"/>
    <property type="match status" value="1"/>
</dbReference>
<gene>
    <name evidence="5" type="ORF">C1280_05605</name>
</gene>
<dbReference type="RefSeq" id="WP_109570836.1">
    <property type="nucleotide sequence ID" value="NZ_CP025958.1"/>
</dbReference>
<dbReference type="InterPro" id="IPR001017">
    <property type="entry name" value="DH_E1"/>
</dbReference>
<protein>
    <submittedName>
        <fullName evidence="5">Acetoin dehydrogenase</fullName>
    </submittedName>
</protein>
<dbReference type="CDD" id="cd02000">
    <property type="entry name" value="TPP_E1_PDC_ADC_BCADC"/>
    <property type="match status" value="1"/>
</dbReference>
<reference evidence="5 6" key="1">
    <citation type="submission" date="2018-01" db="EMBL/GenBank/DDBJ databases">
        <title>G. obscuriglobus.</title>
        <authorList>
            <person name="Franke J."/>
            <person name="Blomberg W."/>
            <person name="Selmecki A."/>
        </authorList>
    </citation>
    <scope>NUCLEOTIDE SEQUENCE [LARGE SCALE GENOMIC DNA]</scope>
    <source>
        <strain evidence="5 6">DSM 5831</strain>
    </source>
</reference>
<feature type="domain" description="Dehydrogenase E1 component" evidence="4">
    <location>
        <begin position="9"/>
        <end position="301"/>
    </location>
</feature>
<organism evidence="5 6">
    <name type="scientific">Gemmata obscuriglobus</name>
    <dbReference type="NCBI Taxonomy" id="114"/>
    <lineage>
        <taxon>Bacteria</taxon>
        <taxon>Pseudomonadati</taxon>
        <taxon>Planctomycetota</taxon>
        <taxon>Planctomycetia</taxon>
        <taxon>Gemmatales</taxon>
        <taxon>Gemmataceae</taxon>
        <taxon>Gemmata</taxon>
    </lineage>
</organism>